<keyword evidence="5" id="KW-1185">Reference proteome</keyword>
<dbReference type="InterPro" id="IPR036873">
    <property type="entry name" value="Rhodanese-like_dom_sf"/>
</dbReference>
<evidence type="ECO:0000259" key="3">
    <source>
        <dbReference type="PROSITE" id="PS50206"/>
    </source>
</evidence>
<comment type="caution">
    <text evidence="4">The sequence shown here is derived from an EMBL/GenBank/DDBJ whole genome shotgun (WGS) entry which is preliminary data.</text>
</comment>
<accession>A0A3E1K9Q5</accession>
<evidence type="ECO:0000256" key="2">
    <source>
        <dbReference type="SAM" id="Phobius"/>
    </source>
</evidence>
<dbReference type="Proteomes" id="UP000260351">
    <property type="component" value="Unassembled WGS sequence"/>
</dbReference>
<dbReference type="InterPro" id="IPR001763">
    <property type="entry name" value="Rhodanese-like_dom"/>
</dbReference>
<reference evidence="4 5" key="1">
    <citation type="submission" date="2018-08" db="EMBL/GenBank/DDBJ databases">
        <title>Wenzhouxiangella salilacus sp. nov., a novel bacterium isolated from a saline lake in Xinjiang Province, China.</title>
        <authorList>
            <person name="Han S."/>
        </authorList>
    </citation>
    <scope>NUCLEOTIDE SEQUENCE [LARGE SCALE GENOMIC DNA]</scope>
    <source>
        <strain evidence="4 5">XDB06</strain>
    </source>
</reference>
<feature type="region of interest" description="Disordered" evidence="1">
    <location>
        <begin position="134"/>
        <end position="171"/>
    </location>
</feature>
<evidence type="ECO:0000313" key="5">
    <source>
        <dbReference type="Proteomes" id="UP000260351"/>
    </source>
</evidence>
<dbReference type="InterPro" id="IPR050229">
    <property type="entry name" value="GlpE_sulfurtransferase"/>
</dbReference>
<organism evidence="4 5">
    <name type="scientific">Wenzhouxiangella sediminis</name>
    <dbReference type="NCBI Taxonomy" id="1792836"/>
    <lineage>
        <taxon>Bacteria</taxon>
        <taxon>Pseudomonadati</taxon>
        <taxon>Pseudomonadota</taxon>
        <taxon>Gammaproteobacteria</taxon>
        <taxon>Chromatiales</taxon>
        <taxon>Wenzhouxiangellaceae</taxon>
        <taxon>Wenzhouxiangella</taxon>
    </lineage>
</organism>
<dbReference type="Pfam" id="PF00581">
    <property type="entry name" value="Rhodanese"/>
    <property type="match status" value="1"/>
</dbReference>
<proteinExistence type="predicted"/>
<dbReference type="AlphaFoldDB" id="A0A3E1K9Q5"/>
<dbReference type="OrthoDB" id="9808735at2"/>
<protein>
    <submittedName>
        <fullName evidence="4">Rhodanese-like domain-containing protein</fullName>
    </submittedName>
</protein>
<dbReference type="EMBL" id="QUZK01000026">
    <property type="protein sequence ID" value="RFF30941.1"/>
    <property type="molecule type" value="Genomic_DNA"/>
</dbReference>
<feature type="compositionally biased region" description="Basic and acidic residues" evidence="1">
    <location>
        <begin position="161"/>
        <end position="171"/>
    </location>
</feature>
<gene>
    <name evidence="4" type="ORF">DZC52_06215</name>
</gene>
<feature type="transmembrane region" description="Helical" evidence="2">
    <location>
        <begin position="12"/>
        <end position="30"/>
    </location>
</feature>
<keyword evidence="2" id="KW-0812">Transmembrane</keyword>
<dbReference type="PROSITE" id="PS50206">
    <property type="entry name" value="RHODANESE_3"/>
    <property type="match status" value="1"/>
</dbReference>
<dbReference type="SUPFAM" id="SSF52821">
    <property type="entry name" value="Rhodanese/Cell cycle control phosphatase"/>
    <property type="match status" value="1"/>
</dbReference>
<dbReference type="CDD" id="cd00158">
    <property type="entry name" value="RHOD"/>
    <property type="match status" value="1"/>
</dbReference>
<evidence type="ECO:0000313" key="4">
    <source>
        <dbReference type="EMBL" id="RFF30941.1"/>
    </source>
</evidence>
<dbReference type="SMART" id="SM00450">
    <property type="entry name" value="RHOD"/>
    <property type="match status" value="1"/>
</dbReference>
<dbReference type="PANTHER" id="PTHR43031">
    <property type="entry name" value="FAD-DEPENDENT OXIDOREDUCTASE"/>
    <property type="match status" value="1"/>
</dbReference>
<keyword evidence="2" id="KW-0472">Membrane</keyword>
<keyword evidence="2" id="KW-1133">Transmembrane helix</keyword>
<name>A0A3E1K9Q5_9GAMM</name>
<dbReference type="PANTHER" id="PTHR43031:SF18">
    <property type="entry name" value="RHODANESE-RELATED SULFURTRANSFERASES"/>
    <property type="match status" value="1"/>
</dbReference>
<dbReference type="RefSeq" id="WP_116650266.1">
    <property type="nucleotide sequence ID" value="NZ_QUZK01000026.1"/>
</dbReference>
<dbReference type="Gene3D" id="3.40.250.10">
    <property type="entry name" value="Rhodanese-like domain"/>
    <property type="match status" value="1"/>
</dbReference>
<feature type="domain" description="Rhodanese" evidence="3">
    <location>
        <begin position="50"/>
        <end position="140"/>
    </location>
</feature>
<evidence type="ECO:0000256" key="1">
    <source>
        <dbReference type="SAM" id="MobiDB-lite"/>
    </source>
</evidence>
<sequence length="171" mass="19062">MEQVLEFTGNHPLLTGALAVAILAFIAYEISRLFRKWKELGTLEAVQLLNREDPVVIDVSNSTDYAKGHIRGALHMPPSRIESGNQQLLKYRERPVLVYCRNNQVAPQMAGRLVKLGFTNVNVLGGGLSQWVSDQQPVSRHKGAGKAEEGKGKRRKKSKDRKAAETKESEQ</sequence>